<evidence type="ECO:0000313" key="9">
    <source>
        <dbReference type="Proteomes" id="UP000070250"/>
    </source>
</evidence>
<dbReference type="STRING" id="465721.ACG33_04130"/>
<proteinExistence type="inferred from homology"/>
<feature type="binding site" evidence="6">
    <location>
        <position position="116"/>
    </location>
    <ligand>
        <name>(6R)-10-formyltetrahydrofolate</name>
        <dbReference type="ChEBI" id="CHEBI:195366"/>
    </ligand>
</feature>
<comment type="similarity">
    <text evidence="4 6">Belongs to the GART family.</text>
</comment>
<comment type="pathway">
    <text evidence="1 6">Purine metabolism; IMP biosynthesis via de novo pathway; N(2)-formyl-N(1)-(5-phospho-D-ribosyl)glycinamide from N(1)-(5-phospho-D-ribosyl)glycinamide (10-formyl THF route): step 1/1.</text>
</comment>
<dbReference type="Pfam" id="PF00551">
    <property type="entry name" value="Formyl_trans_N"/>
    <property type="match status" value="1"/>
</dbReference>
<dbReference type="InterPro" id="IPR001555">
    <property type="entry name" value="GART_AS"/>
</dbReference>
<dbReference type="CDD" id="cd08645">
    <property type="entry name" value="FMT_core_GART"/>
    <property type="match status" value="1"/>
</dbReference>
<feature type="binding site" evidence="6">
    <location>
        <begin position="99"/>
        <end position="102"/>
    </location>
    <ligand>
        <name>(6R)-10-formyltetrahydrofolate</name>
        <dbReference type="ChEBI" id="CHEBI:195366"/>
    </ligand>
</feature>
<feature type="domain" description="Formyl transferase N-terminal" evidence="7">
    <location>
        <begin position="13"/>
        <end position="191"/>
    </location>
</feature>
<dbReference type="EC" id="2.1.2.2" evidence="6"/>
<sequence length="222" mass="24453">MVTAEAATRRLPIAILISGRGSNMRVIAEQAAKGALMTDVRVVLSDQPTAAGLGIARAMNIPTEVLEPSKFPDRASFDRALLEVLQGYAPELIVLAGFMRILTPDFIGAYAGRILNIHPSLLPKYRGLHTHRRVLEAGDAEHGVSVHFVTEELDGGPVILQSRIPVTPADTEDSLSARVQQCEHRIYPRVLEWYAQGRLAFRDHHAWLDGKRLDEPLDPATK</sequence>
<reference evidence="8 9" key="1">
    <citation type="submission" date="2015-06" db="EMBL/GenBank/DDBJ databases">
        <title>A Comprehensive Approach to Explore the Metabolic and Phylogenetic Diversity of Bacterial Steroid Degradation in the Environment: Testosterone as an Example.</title>
        <authorList>
            <person name="Yang F.-C."/>
            <person name="Chen Y.-L."/>
            <person name="Yu C.-P."/>
            <person name="Tang S.-L."/>
            <person name="Wang P.-H."/>
            <person name="Ismail W."/>
            <person name="Wang C.-H."/>
            <person name="Yang C.-Y."/>
            <person name="Chiang Y.-R."/>
        </authorList>
    </citation>
    <scope>NUCLEOTIDE SEQUENCE [LARGE SCALE GENOMIC DNA]</scope>
    <source>
        <strain evidence="8 9">DSM 18526</strain>
    </source>
</reference>
<feature type="binding site" evidence="6">
    <location>
        <begin position="21"/>
        <end position="23"/>
    </location>
    <ligand>
        <name>N(1)-(5-phospho-beta-D-ribosyl)glycinamide</name>
        <dbReference type="ChEBI" id="CHEBI:143788"/>
    </ligand>
</feature>
<keyword evidence="2 6" id="KW-0808">Transferase</keyword>
<dbReference type="GO" id="GO:0005829">
    <property type="term" value="C:cytosol"/>
    <property type="evidence" value="ECO:0007669"/>
    <property type="project" value="TreeGrafter"/>
</dbReference>
<dbReference type="PANTHER" id="PTHR43369">
    <property type="entry name" value="PHOSPHORIBOSYLGLYCINAMIDE FORMYLTRANSFERASE"/>
    <property type="match status" value="1"/>
</dbReference>
<dbReference type="Gene3D" id="3.40.50.170">
    <property type="entry name" value="Formyl transferase, N-terminal domain"/>
    <property type="match status" value="1"/>
</dbReference>
<name>A0A127F7D0_STEDE</name>
<dbReference type="NCBIfam" id="TIGR00639">
    <property type="entry name" value="PurN"/>
    <property type="match status" value="1"/>
</dbReference>
<evidence type="ECO:0000313" key="8">
    <source>
        <dbReference type="EMBL" id="AMN46307.1"/>
    </source>
</evidence>
<dbReference type="AlphaFoldDB" id="A0A127F7D0"/>
<dbReference type="PROSITE" id="PS00373">
    <property type="entry name" value="GART"/>
    <property type="match status" value="1"/>
</dbReference>
<feature type="site" description="Raises pKa of active site His" evidence="6">
    <location>
        <position position="154"/>
    </location>
</feature>
<evidence type="ECO:0000256" key="2">
    <source>
        <dbReference type="ARBA" id="ARBA00022679"/>
    </source>
</evidence>
<dbReference type="InterPro" id="IPR002376">
    <property type="entry name" value="Formyl_transf_N"/>
</dbReference>
<dbReference type="Proteomes" id="UP000070250">
    <property type="component" value="Chromosome"/>
</dbReference>
<comment type="function">
    <text evidence="6">Catalyzes the transfer of a formyl group from 10-formyltetrahydrofolate to 5-phospho-ribosyl-glycinamide (GAR), producing 5-phospho-ribosyl-N-formylglycinamide (FGAR) and tetrahydrofolate.</text>
</comment>
<evidence type="ECO:0000259" key="7">
    <source>
        <dbReference type="Pfam" id="PF00551"/>
    </source>
</evidence>
<keyword evidence="9" id="KW-1185">Reference proteome</keyword>
<dbReference type="InterPro" id="IPR036477">
    <property type="entry name" value="Formyl_transf_N_sf"/>
</dbReference>
<dbReference type="HAMAP" id="MF_01930">
    <property type="entry name" value="PurN"/>
    <property type="match status" value="1"/>
</dbReference>
<evidence type="ECO:0000256" key="4">
    <source>
        <dbReference type="ARBA" id="ARBA00038440"/>
    </source>
</evidence>
<feature type="binding site" evidence="6">
    <location>
        <position position="74"/>
    </location>
    <ligand>
        <name>(6R)-10-formyltetrahydrofolate</name>
        <dbReference type="ChEBI" id="CHEBI:195366"/>
    </ligand>
</feature>
<organism evidence="8 9">
    <name type="scientific">Steroidobacter denitrificans</name>
    <dbReference type="NCBI Taxonomy" id="465721"/>
    <lineage>
        <taxon>Bacteria</taxon>
        <taxon>Pseudomonadati</taxon>
        <taxon>Pseudomonadota</taxon>
        <taxon>Gammaproteobacteria</taxon>
        <taxon>Steroidobacterales</taxon>
        <taxon>Steroidobacteraceae</taxon>
        <taxon>Steroidobacter</taxon>
    </lineage>
</organism>
<protein>
    <recommendedName>
        <fullName evidence="6">Phosphoribosylglycinamide formyltransferase</fullName>
        <ecNumber evidence="6">2.1.2.2</ecNumber>
    </recommendedName>
    <alternativeName>
        <fullName evidence="6">5'-phosphoribosylglycinamide transformylase</fullName>
    </alternativeName>
    <alternativeName>
        <fullName evidence="6">GAR transformylase</fullName>
        <shortName evidence="6">GART</shortName>
    </alternativeName>
</protein>
<gene>
    <name evidence="6 8" type="primary">purN</name>
    <name evidence="8" type="ORF">ACG33_04130</name>
</gene>
<keyword evidence="3 6" id="KW-0658">Purine biosynthesis</keyword>
<dbReference type="PANTHER" id="PTHR43369:SF2">
    <property type="entry name" value="PHOSPHORIBOSYLGLYCINAMIDE FORMYLTRANSFERASE"/>
    <property type="match status" value="1"/>
</dbReference>
<feature type="active site" description="Proton donor" evidence="6">
    <location>
        <position position="118"/>
    </location>
</feature>
<evidence type="ECO:0000256" key="5">
    <source>
        <dbReference type="ARBA" id="ARBA00047664"/>
    </source>
</evidence>
<evidence type="ECO:0000256" key="3">
    <source>
        <dbReference type="ARBA" id="ARBA00022755"/>
    </source>
</evidence>
<dbReference type="InterPro" id="IPR004607">
    <property type="entry name" value="GART"/>
</dbReference>
<evidence type="ECO:0000256" key="6">
    <source>
        <dbReference type="HAMAP-Rule" id="MF_01930"/>
    </source>
</evidence>
<evidence type="ECO:0000256" key="1">
    <source>
        <dbReference type="ARBA" id="ARBA00005054"/>
    </source>
</evidence>
<dbReference type="EMBL" id="CP011971">
    <property type="protein sequence ID" value="AMN46307.1"/>
    <property type="molecule type" value="Genomic_DNA"/>
</dbReference>
<comment type="catalytic activity">
    <reaction evidence="5 6">
        <text>N(1)-(5-phospho-beta-D-ribosyl)glycinamide + (6R)-10-formyltetrahydrofolate = N(2)-formyl-N(1)-(5-phospho-beta-D-ribosyl)glycinamide + (6S)-5,6,7,8-tetrahydrofolate + H(+)</text>
        <dbReference type="Rhea" id="RHEA:15053"/>
        <dbReference type="ChEBI" id="CHEBI:15378"/>
        <dbReference type="ChEBI" id="CHEBI:57453"/>
        <dbReference type="ChEBI" id="CHEBI:143788"/>
        <dbReference type="ChEBI" id="CHEBI:147286"/>
        <dbReference type="ChEBI" id="CHEBI:195366"/>
        <dbReference type="EC" id="2.1.2.2"/>
    </reaction>
</comment>
<dbReference type="PATRIC" id="fig|465721.4.peg.885"/>
<dbReference type="SUPFAM" id="SSF53328">
    <property type="entry name" value="Formyltransferase"/>
    <property type="match status" value="1"/>
</dbReference>
<dbReference type="GO" id="GO:0006189">
    <property type="term" value="P:'de novo' IMP biosynthetic process"/>
    <property type="evidence" value="ECO:0007669"/>
    <property type="project" value="UniProtKB-UniRule"/>
</dbReference>
<dbReference type="KEGG" id="sdf:ACG33_04130"/>
<dbReference type="UniPathway" id="UPA00074">
    <property type="reaction ID" value="UER00126"/>
</dbReference>
<dbReference type="GO" id="GO:0004644">
    <property type="term" value="F:phosphoribosylglycinamide formyltransferase activity"/>
    <property type="evidence" value="ECO:0007669"/>
    <property type="project" value="UniProtKB-UniRule"/>
</dbReference>
<accession>A0A127F7D0</accession>